<organism evidence="2 3">
    <name type="scientific">Stylosanthes scabra</name>
    <dbReference type="NCBI Taxonomy" id="79078"/>
    <lineage>
        <taxon>Eukaryota</taxon>
        <taxon>Viridiplantae</taxon>
        <taxon>Streptophyta</taxon>
        <taxon>Embryophyta</taxon>
        <taxon>Tracheophyta</taxon>
        <taxon>Spermatophyta</taxon>
        <taxon>Magnoliopsida</taxon>
        <taxon>eudicotyledons</taxon>
        <taxon>Gunneridae</taxon>
        <taxon>Pentapetalae</taxon>
        <taxon>rosids</taxon>
        <taxon>fabids</taxon>
        <taxon>Fabales</taxon>
        <taxon>Fabaceae</taxon>
        <taxon>Papilionoideae</taxon>
        <taxon>50 kb inversion clade</taxon>
        <taxon>dalbergioids sensu lato</taxon>
        <taxon>Dalbergieae</taxon>
        <taxon>Pterocarpus clade</taxon>
        <taxon>Stylosanthes</taxon>
    </lineage>
</organism>
<feature type="compositionally biased region" description="Basic residues" evidence="1">
    <location>
        <begin position="1"/>
        <end position="11"/>
    </location>
</feature>
<proteinExistence type="predicted"/>
<evidence type="ECO:0000313" key="3">
    <source>
        <dbReference type="Proteomes" id="UP001341840"/>
    </source>
</evidence>
<feature type="region of interest" description="Disordered" evidence="1">
    <location>
        <begin position="141"/>
        <end position="167"/>
    </location>
</feature>
<name>A0ABU6TQ65_9FABA</name>
<accession>A0ABU6TQ65</accession>
<dbReference type="Proteomes" id="UP001341840">
    <property type="component" value="Unassembled WGS sequence"/>
</dbReference>
<gene>
    <name evidence="2" type="ORF">PIB30_077615</name>
</gene>
<keyword evidence="3" id="KW-1185">Reference proteome</keyword>
<protein>
    <submittedName>
        <fullName evidence="2">Uncharacterized protein</fullName>
    </submittedName>
</protein>
<sequence>MKIGHSRNRKPSPRDHAVLKSNSGGPCSHCALTRPLSRLREHRATARYPCTTARWHGLLSDQVRSCNVPLRAFNRIPVHTACPHGTSARSRASMSCSQDKSVQLALCKPRNMRYWPPTRARTCASRSRDCAVLLQMARKGKEVATSSTPSRSRTTKNSSRGRDDGFPADRFDSQIYYDRWKTMENRGYTHERIIRLPEGEPNFWHDRIEGLGWGFIIPFTENDIRRYLNINIDLPGQGVNDAFKEATERRNENDLDLGMVFNVIGRQDTNWANNPVDDTIPERKLDNNILNAKATTWHKLIIANVDPR</sequence>
<feature type="region of interest" description="Disordered" evidence="1">
    <location>
        <begin position="1"/>
        <end position="23"/>
    </location>
</feature>
<evidence type="ECO:0000313" key="2">
    <source>
        <dbReference type="EMBL" id="MED6150954.1"/>
    </source>
</evidence>
<feature type="compositionally biased region" description="Low complexity" evidence="1">
    <location>
        <begin position="145"/>
        <end position="158"/>
    </location>
</feature>
<reference evidence="2 3" key="1">
    <citation type="journal article" date="2023" name="Plants (Basel)">
        <title>Bridging the Gap: Combining Genomics and Transcriptomics Approaches to Understand Stylosanthes scabra, an Orphan Legume from the Brazilian Caatinga.</title>
        <authorList>
            <person name="Ferreira-Neto J.R.C."/>
            <person name="da Silva M.D."/>
            <person name="Binneck E."/>
            <person name="de Melo N.F."/>
            <person name="da Silva R.H."/>
            <person name="de Melo A.L.T.M."/>
            <person name="Pandolfi V."/>
            <person name="Bustamante F.O."/>
            <person name="Brasileiro-Vidal A.C."/>
            <person name="Benko-Iseppon A.M."/>
        </authorList>
    </citation>
    <scope>NUCLEOTIDE SEQUENCE [LARGE SCALE GENOMIC DNA]</scope>
    <source>
        <tissue evidence="2">Leaves</tissue>
    </source>
</reference>
<comment type="caution">
    <text evidence="2">The sequence shown here is derived from an EMBL/GenBank/DDBJ whole genome shotgun (WGS) entry which is preliminary data.</text>
</comment>
<evidence type="ECO:0000256" key="1">
    <source>
        <dbReference type="SAM" id="MobiDB-lite"/>
    </source>
</evidence>
<dbReference type="EMBL" id="JASCZI010091670">
    <property type="protein sequence ID" value="MED6150954.1"/>
    <property type="molecule type" value="Genomic_DNA"/>
</dbReference>